<proteinExistence type="predicted"/>
<dbReference type="PANTHER" id="PTHR43334">
    <property type="entry name" value="ACETATE--COA LIGASE [ADP-FORMING]"/>
    <property type="match status" value="1"/>
</dbReference>
<name>A0ABV4YGB4_9CYAN</name>
<dbReference type="CDD" id="cd04301">
    <property type="entry name" value="NAT_SF"/>
    <property type="match status" value="1"/>
</dbReference>
<dbReference type="RefSeq" id="WP_413259331.1">
    <property type="nucleotide sequence ID" value="NZ_JBHFNS010000078.1"/>
</dbReference>
<dbReference type="Pfam" id="PF13549">
    <property type="entry name" value="ATP-grasp_5"/>
    <property type="match status" value="1"/>
</dbReference>
<feature type="domain" description="ATP-grasp" evidence="5">
    <location>
        <begin position="526"/>
        <end position="562"/>
    </location>
</feature>
<dbReference type="Pfam" id="PF19045">
    <property type="entry name" value="Ligase_CoA_2"/>
    <property type="match status" value="1"/>
</dbReference>
<dbReference type="Proteomes" id="UP001576776">
    <property type="component" value="Unassembled WGS sequence"/>
</dbReference>
<dbReference type="SUPFAM" id="SSF52210">
    <property type="entry name" value="Succinyl-CoA synthetase domains"/>
    <property type="match status" value="2"/>
</dbReference>
<evidence type="ECO:0000256" key="3">
    <source>
        <dbReference type="ARBA" id="ARBA00022840"/>
    </source>
</evidence>
<dbReference type="Pfam" id="PF13380">
    <property type="entry name" value="CoA_binding_2"/>
    <property type="match status" value="1"/>
</dbReference>
<evidence type="ECO:0000256" key="2">
    <source>
        <dbReference type="ARBA" id="ARBA00022741"/>
    </source>
</evidence>
<dbReference type="Gene3D" id="3.40.50.720">
    <property type="entry name" value="NAD(P)-binding Rossmann-like Domain"/>
    <property type="match status" value="1"/>
</dbReference>
<accession>A0ABV4YGB4</accession>
<evidence type="ECO:0000313" key="7">
    <source>
        <dbReference type="EMBL" id="MFB2937849.1"/>
    </source>
</evidence>
<dbReference type="Pfam" id="PF13607">
    <property type="entry name" value="Succ_CoA_lig"/>
    <property type="match status" value="1"/>
</dbReference>
<dbReference type="InterPro" id="IPR011761">
    <property type="entry name" value="ATP-grasp"/>
</dbReference>
<sequence length="925" mass="100938">MQTYIKPTTDPAHDVLRYEHQPLDAIFAPKNVAVIGATEKLGSVGRTILWNLISSPFGGTVFPVNPKRPSVLGIKAYPSIGEVPGKVDLAVIVTPAATVPGVISECVDAGVKGAIVISAGFKEIGAQGVELERQVLAQARRGRMRIIGPNCLGVMNPVSGLNATFASKMALPGNVGFISQSGALCTGILDWSFQENVGFSAFVSIGSMLDVGWGDLIYYLGDDPHTESIVIYMESIGDARSFLSAAREVALSKPIIVIKVGQTEAAAKAAASHTGSLTGSDEVLNAAFRRSGVLRVNTIDDLFNMAEVLAKQPRPKGNRLTILTNAGGPGVLATDALITGGGQLAELSSETEEKLKLILPASASTHNPIDILGDADPERYSKSLEIALKDPNSDGMLIVLTPQAMSDPTKTAEDVVEKLKTTPVKGKPILASWMGGQEVAAGEAILNRASIYTFPYPDTAAQVFNLMWRYSYNLRGLYETPILPTNAPGQGCDTPTVRLHERTKAQEIINSVKKTGRTILTEYESKQLLASYNIPTVPTEIATTEDEAVNLAEKIGYPVVLKLYSETITHKTDVGGVRLLLKDAETVRRAYRGIQTSVAEKVGAEHFFGVTVQPMLNLEGYEIIIGSSVDPQFGPVLLFGTGGQLVEVFKDRALALPPLNSTLARRLMEQTKIYTALKGVRGRPPVDLAKLEQLLVQFSLLVIEQPWIKEIDINPLLASPDRLIALDARVVLHDPEISEDKLPKPAIRPYPSQYVAPWTMEDGTTVTIRPIRPEDEPLVVDYHKMVSEESVYLRYAHLVKLSQRTTHERLSRICFIDYDRQMALVAEYNNPDTGQTQIIGIGRLSKLHGTDEAEFSMLIADQYQRKGLGTEFLRRLLQIARDENLSRVTADILTDNMAMQRISQRLGFRAERILGEPMVKMILDF</sequence>
<evidence type="ECO:0000259" key="6">
    <source>
        <dbReference type="PROSITE" id="PS51186"/>
    </source>
</evidence>
<dbReference type="Gene3D" id="3.30.470.20">
    <property type="entry name" value="ATP-grasp fold, B domain"/>
    <property type="match status" value="1"/>
</dbReference>
<dbReference type="PANTHER" id="PTHR43334:SF1">
    <property type="entry name" value="3-HYDROXYPROPIONATE--COA LIGASE [ADP-FORMING]"/>
    <property type="match status" value="1"/>
</dbReference>
<keyword evidence="8" id="KW-1185">Reference proteome</keyword>
<dbReference type="InterPro" id="IPR003781">
    <property type="entry name" value="CoA-bd"/>
</dbReference>
<dbReference type="InterPro" id="IPR016102">
    <property type="entry name" value="Succinyl-CoA_synth-like"/>
</dbReference>
<dbReference type="InterPro" id="IPR032875">
    <property type="entry name" value="Succ_CoA_lig_flav_dom"/>
</dbReference>
<dbReference type="SUPFAM" id="SSF51735">
    <property type="entry name" value="NAD(P)-binding Rossmann-fold domains"/>
    <property type="match status" value="1"/>
</dbReference>
<dbReference type="Gene3D" id="3.40.630.30">
    <property type="match status" value="1"/>
</dbReference>
<protein>
    <submittedName>
        <fullName evidence="7">Bifunctional acetate--CoA ligase family protein/GNAT family N-acetyltransferase</fullName>
    </submittedName>
</protein>
<dbReference type="PROSITE" id="PS51186">
    <property type="entry name" value="GNAT"/>
    <property type="match status" value="1"/>
</dbReference>
<dbReference type="InterPro" id="IPR043938">
    <property type="entry name" value="Ligase_CoA_dom"/>
</dbReference>
<dbReference type="InterPro" id="IPR036291">
    <property type="entry name" value="NAD(P)-bd_dom_sf"/>
</dbReference>
<comment type="caution">
    <text evidence="7">The sequence shown here is derived from an EMBL/GenBank/DDBJ whole genome shotgun (WGS) entry which is preliminary data.</text>
</comment>
<dbReference type="Gene3D" id="3.30.1490.20">
    <property type="entry name" value="ATP-grasp fold, A domain"/>
    <property type="match status" value="1"/>
</dbReference>
<dbReference type="SUPFAM" id="SSF55729">
    <property type="entry name" value="Acyl-CoA N-acyltransferases (Nat)"/>
    <property type="match status" value="1"/>
</dbReference>
<dbReference type="PROSITE" id="PS50975">
    <property type="entry name" value="ATP_GRASP"/>
    <property type="match status" value="1"/>
</dbReference>
<dbReference type="InterPro" id="IPR051538">
    <property type="entry name" value="Acyl-CoA_Synth/Transferase"/>
</dbReference>
<evidence type="ECO:0000259" key="5">
    <source>
        <dbReference type="PROSITE" id="PS50975"/>
    </source>
</evidence>
<dbReference type="SMART" id="SM00881">
    <property type="entry name" value="CoA_binding"/>
    <property type="match status" value="1"/>
</dbReference>
<keyword evidence="3 4" id="KW-0067">ATP-binding</keyword>
<dbReference type="InterPro" id="IPR000182">
    <property type="entry name" value="GNAT_dom"/>
</dbReference>
<organism evidence="7 8">
    <name type="scientific">Floridaenema fluviatile BLCC-F154</name>
    <dbReference type="NCBI Taxonomy" id="3153640"/>
    <lineage>
        <taxon>Bacteria</taxon>
        <taxon>Bacillati</taxon>
        <taxon>Cyanobacteriota</taxon>
        <taxon>Cyanophyceae</taxon>
        <taxon>Oscillatoriophycideae</taxon>
        <taxon>Aerosakkonematales</taxon>
        <taxon>Aerosakkonemataceae</taxon>
        <taxon>Floridanema</taxon>
        <taxon>Floridanema fluviatile</taxon>
    </lineage>
</organism>
<evidence type="ECO:0000256" key="4">
    <source>
        <dbReference type="PROSITE-ProRule" id="PRU00409"/>
    </source>
</evidence>
<dbReference type="SUPFAM" id="SSF56059">
    <property type="entry name" value="Glutathione synthetase ATP-binding domain-like"/>
    <property type="match status" value="1"/>
</dbReference>
<keyword evidence="1 7" id="KW-0436">Ligase</keyword>
<keyword evidence="2 4" id="KW-0547">Nucleotide-binding</keyword>
<gene>
    <name evidence="7" type="ORF">ACE1B6_21580</name>
</gene>
<dbReference type="Pfam" id="PF13302">
    <property type="entry name" value="Acetyltransf_3"/>
    <property type="match status" value="1"/>
</dbReference>
<dbReference type="EMBL" id="JBHFNS010000078">
    <property type="protein sequence ID" value="MFB2937849.1"/>
    <property type="molecule type" value="Genomic_DNA"/>
</dbReference>
<evidence type="ECO:0000313" key="8">
    <source>
        <dbReference type="Proteomes" id="UP001576776"/>
    </source>
</evidence>
<dbReference type="InterPro" id="IPR016181">
    <property type="entry name" value="Acyl_CoA_acyltransferase"/>
</dbReference>
<evidence type="ECO:0000256" key="1">
    <source>
        <dbReference type="ARBA" id="ARBA00022598"/>
    </source>
</evidence>
<reference evidence="7 8" key="1">
    <citation type="submission" date="2024-09" db="EMBL/GenBank/DDBJ databases">
        <title>Floridaenema gen nov. (Aerosakkonemataceae, Aerosakkonematales ord. nov., Cyanobacteria) from benthic tropical and subtropical fresh waters, with the description of four new species.</title>
        <authorList>
            <person name="Moretto J.A."/>
            <person name="Berthold D.E."/>
            <person name="Lefler F.W."/>
            <person name="Huang I.-S."/>
            <person name="Laughinghouse H. IV."/>
        </authorList>
    </citation>
    <scope>NUCLEOTIDE SEQUENCE [LARGE SCALE GENOMIC DNA]</scope>
    <source>
        <strain evidence="7 8">BLCC-F154</strain>
    </source>
</reference>
<dbReference type="GO" id="GO:0016874">
    <property type="term" value="F:ligase activity"/>
    <property type="evidence" value="ECO:0007669"/>
    <property type="project" value="UniProtKB-KW"/>
</dbReference>
<dbReference type="Gene3D" id="3.40.50.261">
    <property type="entry name" value="Succinyl-CoA synthetase domains"/>
    <property type="match status" value="2"/>
</dbReference>
<feature type="domain" description="N-acetyltransferase" evidence="6">
    <location>
        <begin position="766"/>
        <end position="925"/>
    </location>
</feature>
<dbReference type="InterPro" id="IPR013815">
    <property type="entry name" value="ATP_grasp_subdomain_1"/>
</dbReference>